<evidence type="ECO:0000259" key="6">
    <source>
        <dbReference type="Pfam" id="PF04101"/>
    </source>
</evidence>
<dbReference type="Pfam" id="PF04101">
    <property type="entry name" value="Glyco_tran_28_C"/>
    <property type="match status" value="1"/>
</dbReference>
<evidence type="ECO:0000256" key="5">
    <source>
        <dbReference type="ARBA" id="ARBA00022824"/>
    </source>
</evidence>
<reference evidence="7 8" key="1">
    <citation type="submission" date="2017-03" db="EMBL/GenBank/DDBJ databases">
        <authorList>
            <person name="Safronova V.I."/>
            <person name="Sazanova A.L."/>
            <person name="Chirak E.R."/>
        </authorList>
    </citation>
    <scope>NUCLEOTIDE SEQUENCE [LARGE SCALE GENOMIC DNA]</scope>
    <source>
        <strain evidence="7 8">Opo-243</strain>
    </source>
</reference>
<proteinExistence type="inferred from homology"/>
<evidence type="ECO:0000313" key="7">
    <source>
        <dbReference type="EMBL" id="RXT47709.1"/>
    </source>
</evidence>
<name>A0A4V1P6I3_9BRAD</name>
<dbReference type="InterPro" id="IPR007235">
    <property type="entry name" value="Glyco_trans_28_C"/>
</dbReference>
<evidence type="ECO:0000256" key="1">
    <source>
        <dbReference type="ARBA" id="ARBA00004240"/>
    </source>
</evidence>
<evidence type="ECO:0000256" key="3">
    <source>
        <dbReference type="ARBA" id="ARBA00022676"/>
    </source>
</evidence>
<evidence type="ECO:0000256" key="4">
    <source>
        <dbReference type="ARBA" id="ARBA00022679"/>
    </source>
</evidence>
<dbReference type="OrthoDB" id="7186565at2"/>
<evidence type="ECO:0000256" key="2">
    <source>
        <dbReference type="ARBA" id="ARBA00006962"/>
    </source>
</evidence>
<protein>
    <recommendedName>
        <fullName evidence="6">Glycosyl transferase family 28 C-terminal domain-containing protein</fullName>
    </recommendedName>
</protein>
<dbReference type="PANTHER" id="PTHR12867">
    <property type="entry name" value="GLYCOSYL TRANSFERASE-RELATED"/>
    <property type="match status" value="1"/>
</dbReference>
<evidence type="ECO:0000313" key="8">
    <source>
        <dbReference type="Proteomes" id="UP000290819"/>
    </source>
</evidence>
<keyword evidence="4" id="KW-0808">Transferase</keyword>
<dbReference type="EMBL" id="MZXW01000017">
    <property type="protein sequence ID" value="RXT47709.1"/>
    <property type="molecule type" value="Genomic_DNA"/>
</dbReference>
<keyword evidence="5" id="KW-0256">Endoplasmic reticulum</keyword>
<dbReference type="Gene3D" id="3.40.50.2000">
    <property type="entry name" value="Glycogen Phosphorylase B"/>
    <property type="match status" value="1"/>
</dbReference>
<dbReference type="RefSeq" id="WP_129271246.1">
    <property type="nucleotide sequence ID" value="NZ_MZXW01000017.1"/>
</dbReference>
<dbReference type="Proteomes" id="UP000290819">
    <property type="component" value="Unassembled WGS sequence"/>
</dbReference>
<organism evidence="7 8">
    <name type="scientific">Bradyrhizobium betae</name>
    <dbReference type="NCBI Taxonomy" id="244734"/>
    <lineage>
        <taxon>Bacteria</taxon>
        <taxon>Pseudomonadati</taxon>
        <taxon>Pseudomonadota</taxon>
        <taxon>Alphaproteobacteria</taxon>
        <taxon>Hyphomicrobiales</taxon>
        <taxon>Nitrobacteraceae</taxon>
        <taxon>Bradyrhizobium</taxon>
    </lineage>
</organism>
<dbReference type="AlphaFoldDB" id="A0A4V1P6I3"/>
<keyword evidence="3" id="KW-0328">Glycosyltransferase</keyword>
<comment type="similarity">
    <text evidence="2">Belongs to the glycosyltransferase 28 family.</text>
</comment>
<sequence>MILVSVGTQFPFDRLISTVDMWAVENGRTDVMAQTGPSGYTPRALKCFAMMSPDKFRKLQAEAELIVAHAGMGSILTALEFRKPIIIMPRDHTRGEHRNAHQSATAARFENTPGLYVVRDEAELLDRLNHLSDMVASQGVSRKAPEEFVSRLRAFIEEERPSSRVWTLPWRRNESSAAKR</sequence>
<dbReference type="InterPro" id="IPR039042">
    <property type="entry name" value="Alg13-like"/>
</dbReference>
<dbReference type="GO" id="GO:0016758">
    <property type="term" value="F:hexosyltransferase activity"/>
    <property type="evidence" value="ECO:0007669"/>
    <property type="project" value="InterPro"/>
</dbReference>
<dbReference type="GO" id="GO:0006488">
    <property type="term" value="P:dolichol-linked oligosaccharide biosynthetic process"/>
    <property type="evidence" value="ECO:0007669"/>
    <property type="project" value="InterPro"/>
</dbReference>
<keyword evidence="8" id="KW-1185">Reference proteome</keyword>
<gene>
    <name evidence="7" type="ORF">B5V03_15670</name>
</gene>
<comment type="subcellular location">
    <subcellularLocation>
        <location evidence="1">Endoplasmic reticulum</location>
    </subcellularLocation>
</comment>
<dbReference type="PANTHER" id="PTHR12867:SF6">
    <property type="entry name" value="N-ACETYLGLUCOSAMINYLDIPHOSPHODOLICHOL N-ACETYLGLUCOSAMINYLTRANSFERASE"/>
    <property type="match status" value="1"/>
</dbReference>
<comment type="caution">
    <text evidence="7">The sequence shown here is derived from an EMBL/GenBank/DDBJ whole genome shotgun (WGS) entry which is preliminary data.</text>
</comment>
<dbReference type="SUPFAM" id="SSF53756">
    <property type="entry name" value="UDP-Glycosyltransferase/glycogen phosphorylase"/>
    <property type="match status" value="1"/>
</dbReference>
<feature type="domain" description="Glycosyl transferase family 28 C-terminal" evidence="6">
    <location>
        <begin position="1"/>
        <end position="110"/>
    </location>
</feature>
<accession>A0A4V1P6I3</accession>